<dbReference type="EMBL" id="JAOYFB010000001">
    <property type="protein sequence ID" value="KAK4004208.1"/>
    <property type="molecule type" value="Genomic_DNA"/>
</dbReference>
<comment type="caution">
    <text evidence="3">The sequence shown here is derived from an EMBL/GenBank/DDBJ whole genome shotgun (WGS) entry which is preliminary data.</text>
</comment>
<accession>A0ABQ9YU74</accession>
<keyword evidence="1" id="KW-1133">Transmembrane helix</keyword>
<name>A0ABQ9YU74_9CRUS</name>
<evidence type="ECO:0000259" key="2">
    <source>
        <dbReference type="Pfam" id="PF13966"/>
    </source>
</evidence>
<dbReference type="Proteomes" id="UP001234178">
    <property type="component" value="Unassembled WGS sequence"/>
</dbReference>
<protein>
    <recommendedName>
        <fullName evidence="2">Reverse transcriptase zinc-binding domain-containing protein</fullName>
    </recommendedName>
</protein>
<keyword evidence="1" id="KW-0812">Transmembrane</keyword>
<evidence type="ECO:0000256" key="1">
    <source>
        <dbReference type="SAM" id="Phobius"/>
    </source>
</evidence>
<evidence type="ECO:0000313" key="3">
    <source>
        <dbReference type="EMBL" id="KAK4004208.1"/>
    </source>
</evidence>
<keyword evidence="1" id="KW-0472">Membrane</keyword>
<feature type="transmembrane region" description="Helical" evidence="1">
    <location>
        <begin position="200"/>
        <end position="219"/>
    </location>
</feature>
<proteinExistence type="predicted"/>
<gene>
    <name evidence="3" type="ORF">OUZ56_005950</name>
</gene>
<feature type="domain" description="Reverse transcriptase zinc-binding" evidence="2">
    <location>
        <begin position="77"/>
        <end position="145"/>
    </location>
</feature>
<sequence>MSFPLRTLLPLKMDNTVPVAVMKRPYYLQEPLHQIKQLFTSSLLVQGNPMAHRKTYNHWILEVTTMGKLEILRPNLDWPRIWKATAALPSNIRETMFLFNQQLLPNRTRCHRLDPNKDAKCPICHQDHETDEHLMFKCPERLTVWSWLEGIMRQKGCRTRKEDLIRGHFGPIGNLRQAFTLLAAYIFINWKARNHQLGNYVKVLVTAIWWCVFMFQLALPVQLQ</sequence>
<organism evidence="3 4">
    <name type="scientific">Daphnia magna</name>
    <dbReference type="NCBI Taxonomy" id="35525"/>
    <lineage>
        <taxon>Eukaryota</taxon>
        <taxon>Metazoa</taxon>
        <taxon>Ecdysozoa</taxon>
        <taxon>Arthropoda</taxon>
        <taxon>Crustacea</taxon>
        <taxon>Branchiopoda</taxon>
        <taxon>Diplostraca</taxon>
        <taxon>Cladocera</taxon>
        <taxon>Anomopoda</taxon>
        <taxon>Daphniidae</taxon>
        <taxon>Daphnia</taxon>
    </lineage>
</organism>
<evidence type="ECO:0000313" key="4">
    <source>
        <dbReference type="Proteomes" id="UP001234178"/>
    </source>
</evidence>
<feature type="transmembrane region" description="Helical" evidence="1">
    <location>
        <begin position="168"/>
        <end position="188"/>
    </location>
</feature>
<keyword evidence="4" id="KW-1185">Reference proteome</keyword>
<reference evidence="3 4" key="1">
    <citation type="journal article" date="2023" name="Nucleic Acids Res.">
        <title>The hologenome of Daphnia magna reveals possible DNA methylation and microbiome-mediated evolution of the host genome.</title>
        <authorList>
            <person name="Chaturvedi A."/>
            <person name="Li X."/>
            <person name="Dhandapani V."/>
            <person name="Marshall H."/>
            <person name="Kissane S."/>
            <person name="Cuenca-Cambronero M."/>
            <person name="Asole G."/>
            <person name="Calvet F."/>
            <person name="Ruiz-Romero M."/>
            <person name="Marangio P."/>
            <person name="Guigo R."/>
            <person name="Rago D."/>
            <person name="Mirbahai L."/>
            <person name="Eastwood N."/>
            <person name="Colbourne J.K."/>
            <person name="Zhou J."/>
            <person name="Mallon E."/>
            <person name="Orsini L."/>
        </authorList>
    </citation>
    <scope>NUCLEOTIDE SEQUENCE [LARGE SCALE GENOMIC DNA]</scope>
    <source>
        <strain evidence="3">LRV0_1</strain>
    </source>
</reference>
<dbReference type="Pfam" id="PF13966">
    <property type="entry name" value="zf-RVT"/>
    <property type="match status" value="1"/>
</dbReference>
<dbReference type="InterPro" id="IPR026960">
    <property type="entry name" value="RVT-Znf"/>
</dbReference>